<dbReference type="InterPro" id="IPR036366">
    <property type="entry name" value="PGBDSf"/>
</dbReference>
<keyword evidence="2" id="KW-0472">Membrane</keyword>
<proteinExistence type="predicted"/>
<feature type="transmembrane region" description="Helical" evidence="2">
    <location>
        <begin position="29"/>
        <end position="51"/>
    </location>
</feature>
<dbReference type="EMBL" id="VUJW01000001">
    <property type="protein sequence ID" value="KAA1428672.1"/>
    <property type="molecule type" value="Genomic_DNA"/>
</dbReference>
<feature type="domain" description="Rv2525c-like glycoside hydrolase-like" evidence="4">
    <location>
        <begin position="112"/>
        <end position="321"/>
    </location>
</feature>
<feature type="region of interest" description="Disordered" evidence="1">
    <location>
        <begin position="1"/>
        <end position="21"/>
    </location>
</feature>
<comment type="caution">
    <text evidence="5">The sequence shown here is derived from an EMBL/GenBank/DDBJ whole genome shotgun (WGS) entry which is preliminary data.</text>
</comment>
<feature type="domain" description="Peptidoglycan binding-like" evidence="3">
    <location>
        <begin position="423"/>
        <end position="480"/>
    </location>
</feature>
<dbReference type="Proteomes" id="UP000324351">
    <property type="component" value="Unassembled WGS sequence"/>
</dbReference>
<reference evidence="5 6" key="1">
    <citation type="submission" date="2019-09" db="EMBL/GenBank/DDBJ databases">
        <title>Nocardioides panacisoli sp. nov., isolated from the soil of a ginseng field.</title>
        <authorList>
            <person name="Cho C."/>
        </authorList>
    </citation>
    <scope>NUCLEOTIDE SEQUENCE [LARGE SCALE GENOMIC DNA]</scope>
    <source>
        <strain evidence="5 6">BN140041</strain>
    </source>
</reference>
<feature type="region of interest" description="Disordered" evidence="1">
    <location>
        <begin position="57"/>
        <end position="91"/>
    </location>
</feature>
<protein>
    <submittedName>
        <fullName evidence="5">DUF1906 domain-containing protein</fullName>
    </submittedName>
</protein>
<dbReference type="SUPFAM" id="SSF51445">
    <property type="entry name" value="(Trans)glycosidases"/>
    <property type="match status" value="1"/>
</dbReference>
<evidence type="ECO:0000313" key="6">
    <source>
        <dbReference type="Proteomes" id="UP000324351"/>
    </source>
</evidence>
<dbReference type="InterPro" id="IPR017853">
    <property type="entry name" value="GH"/>
</dbReference>
<dbReference type="Gene3D" id="3.20.20.80">
    <property type="entry name" value="Glycosidases"/>
    <property type="match status" value="1"/>
</dbReference>
<dbReference type="AlphaFoldDB" id="A0A5B1M6Q0"/>
<reference evidence="5 6" key="2">
    <citation type="submission" date="2019-09" db="EMBL/GenBank/DDBJ databases">
        <authorList>
            <person name="Jin C."/>
        </authorList>
    </citation>
    <scope>NUCLEOTIDE SEQUENCE [LARGE SCALE GENOMIC DNA]</scope>
    <source>
        <strain evidence="5 6">BN140041</strain>
    </source>
</reference>
<evidence type="ECO:0000259" key="3">
    <source>
        <dbReference type="Pfam" id="PF01471"/>
    </source>
</evidence>
<dbReference type="Gene3D" id="1.10.101.10">
    <property type="entry name" value="PGBD-like superfamily/PGBD"/>
    <property type="match status" value="2"/>
</dbReference>
<organism evidence="5 6">
    <name type="scientific">Nocardioides antri</name>
    <dbReference type="NCBI Taxonomy" id="2607659"/>
    <lineage>
        <taxon>Bacteria</taxon>
        <taxon>Bacillati</taxon>
        <taxon>Actinomycetota</taxon>
        <taxon>Actinomycetes</taxon>
        <taxon>Propionibacteriales</taxon>
        <taxon>Nocardioidaceae</taxon>
        <taxon>Nocardioides</taxon>
    </lineage>
</organism>
<evidence type="ECO:0000313" key="5">
    <source>
        <dbReference type="EMBL" id="KAA1428672.1"/>
    </source>
</evidence>
<dbReference type="Pfam" id="PF01471">
    <property type="entry name" value="PG_binding_1"/>
    <property type="match status" value="2"/>
</dbReference>
<name>A0A5B1M6Q0_9ACTN</name>
<dbReference type="InterPro" id="IPR036365">
    <property type="entry name" value="PGBD-like_sf"/>
</dbReference>
<sequence>MRRALTSWRTLRAPVPPHDRPPMHLDRRVTLPPAVLAVLPLVLFLLAVTVVGQWPTDAPSDAGAANRGAVTGRDDVQRRKQVAAVPPAPRGSAWTGHAFDACRAPSQRVMDRWRTASPFTGVGIYLGGIHRACEQRHLTPRWVTRQLRAGWKLLPIWVGPQASCTGFDHRIVSRPGPLDRYGAARADGARQARWAAATARSLRLPRGELIFYDLEGFDTRNERCRRSSLAFLEAWTEQIHRSGYRSGVYSHVNSGIALLSRTGSAYTRPDAVWYAWIDRVGGMPGEYVADPAFMRASRVHQYALDTSVEFGGIEMSIDWNFVSLGATSRPSRPTSCEALAGRVPPRQVRAGERGPVVRAVQCLTSAGVVHPAKVSGQYDAATVRAVRRFQARQGLRPTGAVDRSTWTSLHARGHQPVLRKGARGEPVARLQRSLNAAVRARPLRVDGSFGDATSRAVVRYRKHLGLKGKSVVTPRVWTALKRGKVVPPRGR</sequence>
<evidence type="ECO:0000256" key="2">
    <source>
        <dbReference type="SAM" id="Phobius"/>
    </source>
</evidence>
<keyword evidence="6" id="KW-1185">Reference proteome</keyword>
<accession>A0A5B1M6Q0</accession>
<dbReference type="SUPFAM" id="SSF47090">
    <property type="entry name" value="PGBD-like"/>
    <property type="match status" value="2"/>
</dbReference>
<feature type="domain" description="Peptidoglycan binding-like" evidence="3">
    <location>
        <begin position="356"/>
        <end position="409"/>
    </location>
</feature>
<evidence type="ECO:0000259" key="4">
    <source>
        <dbReference type="Pfam" id="PF08924"/>
    </source>
</evidence>
<gene>
    <name evidence="5" type="ORF">F0U47_00140</name>
</gene>
<keyword evidence="2" id="KW-0812">Transmembrane</keyword>
<dbReference type="InterPro" id="IPR015020">
    <property type="entry name" value="Rv2525c-like_Glyco_Hydro-like"/>
</dbReference>
<dbReference type="InterPro" id="IPR002477">
    <property type="entry name" value="Peptidoglycan-bd-like"/>
</dbReference>
<keyword evidence="2" id="KW-1133">Transmembrane helix</keyword>
<evidence type="ECO:0000256" key="1">
    <source>
        <dbReference type="SAM" id="MobiDB-lite"/>
    </source>
</evidence>
<dbReference type="Pfam" id="PF08924">
    <property type="entry name" value="Rv2525c_GlyHyd-like"/>
    <property type="match status" value="1"/>
</dbReference>